<evidence type="ECO:0000313" key="4">
    <source>
        <dbReference type="Proteomes" id="UP001329430"/>
    </source>
</evidence>
<evidence type="ECO:0000256" key="1">
    <source>
        <dbReference type="SAM" id="MobiDB-lite"/>
    </source>
</evidence>
<accession>A0AAN7V7I3</accession>
<organism evidence="3 4">
    <name type="scientific">Pyrocoelia pectoralis</name>
    <dbReference type="NCBI Taxonomy" id="417401"/>
    <lineage>
        <taxon>Eukaryota</taxon>
        <taxon>Metazoa</taxon>
        <taxon>Ecdysozoa</taxon>
        <taxon>Arthropoda</taxon>
        <taxon>Hexapoda</taxon>
        <taxon>Insecta</taxon>
        <taxon>Pterygota</taxon>
        <taxon>Neoptera</taxon>
        <taxon>Endopterygota</taxon>
        <taxon>Coleoptera</taxon>
        <taxon>Polyphaga</taxon>
        <taxon>Elateriformia</taxon>
        <taxon>Elateroidea</taxon>
        <taxon>Lampyridae</taxon>
        <taxon>Lampyrinae</taxon>
        <taxon>Pyrocoelia</taxon>
    </lineage>
</organism>
<dbReference type="Proteomes" id="UP001329430">
    <property type="component" value="Chromosome 5"/>
</dbReference>
<dbReference type="PANTHER" id="PTHR12243:SF67">
    <property type="entry name" value="COREPRESSOR OF PANGOLIN, ISOFORM A-RELATED"/>
    <property type="match status" value="1"/>
</dbReference>
<comment type="caution">
    <text evidence="3">The sequence shown here is derived from an EMBL/GenBank/DDBJ whole genome shotgun (WGS) entry which is preliminary data.</text>
</comment>
<sequence length="318" mass="36494">MNDEMLIEQVRQYEELYNMAHKKYSDNIHKDKIWRNIGSELKEPGPACKNRWISLRDQLRKAIKKNITKSGQASEKRKKWKYEDCMSFIIPFFKERETQSNIAEPGSSNEESNDEVADVIEHSSDAAESAAEQIGEVPKKFPKQSSKSPKKNSVKRSSKTKKLNHTETASSVLMQYLVESDKQETKESSDHPIDIFFKGLAATVKTFSPEFQHMAKSKLFNDVSEIEWRYLQSQNSNLHVPAPMHFPIPDYRTNTAAIPYIHTQQGVNKIYNPLRGPSTLPSASRDASMYDQTPLPSPVSSDRSSTQSYYENFQPENY</sequence>
<dbReference type="GO" id="GO:0006357">
    <property type="term" value="P:regulation of transcription by RNA polymerase II"/>
    <property type="evidence" value="ECO:0007669"/>
    <property type="project" value="TreeGrafter"/>
</dbReference>
<dbReference type="GO" id="GO:0005667">
    <property type="term" value="C:transcription regulator complex"/>
    <property type="evidence" value="ECO:0007669"/>
    <property type="project" value="TreeGrafter"/>
</dbReference>
<dbReference type="Pfam" id="PF10545">
    <property type="entry name" value="MADF_DNA_bdg"/>
    <property type="match status" value="1"/>
</dbReference>
<feature type="domain" description="MADF" evidence="2">
    <location>
        <begin position="5"/>
        <end position="94"/>
    </location>
</feature>
<reference evidence="3 4" key="1">
    <citation type="journal article" date="2024" name="Insects">
        <title>An Improved Chromosome-Level Genome Assembly of the Firefly Pyrocoelia pectoralis.</title>
        <authorList>
            <person name="Fu X."/>
            <person name="Meyer-Rochow V.B."/>
            <person name="Ballantyne L."/>
            <person name="Zhu X."/>
        </authorList>
    </citation>
    <scope>NUCLEOTIDE SEQUENCE [LARGE SCALE GENOMIC DNA]</scope>
    <source>
        <tissue evidence="3">Whole body</tissue>
    </source>
</reference>
<feature type="compositionally biased region" description="Polar residues" evidence="1">
    <location>
        <begin position="298"/>
        <end position="318"/>
    </location>
</feature>
<dbReference type="InterPro" id="IPR039353">
    <property type="entry name" value="TF_Adf1"/>
</dbReference>
<evidence type="ECO:0000313" key="3">
    <source>
        <dbReference type="EMBL" id="KAK5643305.1"/>
    </source>
</evidence>
<dbReference type="GO" id="GO:0005634">
    <property type="term" value="C:nucleus"/>
    <property type="evidence" value="ECO:0007669"/>
    <property type="project" value="TreeGrafter"/>
</dbReference>
<name>A0AAN7V7I3_9COLE</name>
<dbReference type="EMBL" id="JAVRBK010000005">
    <property type="protein sequence ID" value="KAK5643305.1"/>
    <property type="molecule type" value="Genomic_DNA"/>
</dbReference>
<feature type="region of interest" description="Disordered" evidence="1">
    <location>
        <begin position="272"/>
        <end position="318"/>
    </location>
</feature>
<proteinExistence type="predicted"/>
<keyword evidence="4" id="KW-1185">Reference proteome</keyword>
<dbReference type="AlphaFoldDB" id="A0AAN7V7I3"/>
<feature type="region of interest" description="Disordered" evidence="1">
    <location>
        <begin position="123"/>
        <end position="165"/>
    </location>
</feature>
<dbReference type="PANTHER" id="PTHR12243">
    <property type="entry name" value="MADF DOMAIN TRANSCRIPTION FACTOR"/>
    <property type="match status" value="1"/>
</dbReference>
<evidence type="ECO:0000259" key="2">
    <source>
        <dbReference type="PROSITE" id="PS51029"/>
    </source>
</evidence>
<dbReference type="SMART" id="SM00595">
    <property type="entry name" value="MADF"/>
    <property type="match status" value="1"/>
</dbReference>
<gene>
    <name evidence="3" type="ORF">RI129_007150</name>
</gene>
<protein>
    <recommendedName>
        <fullName evidence="2">MADF domain-containing protein</fullName>
    </recommendedName>
</protein>
<dbReference type="InterPro" id="IPR006578">
    <property type="entry name" value="MADF-dom"/>
</dbReference>
<dbReference type="PROSITE" id="PS51029">
    <property type="entry name" value="MADF"/>
    <property type="match status" value="1"/>
</dbReference>
<feature type="compositionally biased region" description="Basic residues" evidence="1">
    <location>
        <begin position="148"/>
        <end position="163"/>
    </location>
</feature>